<proteinExistence type="predicted"/>
<feature type="signal peptide" evidence="2">
    <location>
        <begin position="1"/>
        <end position="24"/>
    </location>
</feature>
<feature type="transmembrane region" description="Helical" evidence="1">
    <location>
        <begin position="436"/>
        <end position="462"/>
    </location>
</feature>
<evidence type="ECO:0000256" key="1">
    <source>
        <dbReference type="SAM" id="Phobius"/>
    </source>
</evidence>
<keyword evidence="2" id="KW-0732">Signal</keyword>
<reference evidence="4 5" key="1">
    <citation type="submission" date="2023-01" db="EMBL/GenBank/DDBJ databases">
        <title>Analysis of 21 Apiospora genomes using comparative genomics revels a genus with tremendous synthesis potential of carbohydrate active enzymes and secondary metabolites.</title>
        <authorList>
            <person name="Sorensen T."/>
        </authorList>
    </citation>
    <scope>NUCLEOTIDE SEQUENCE [LARGE SCALE GENOMIC DNA]</scope>
    <source>
        <strain evidence="4 5">CBS 135458</strain>
    </source>
</reference>
<dbReference type="Pfam" id="PF06985">
    <property type="entry name" value="HET"/>
    <property type="match status" value="1"/>
</dbReference>
<organism evidence="4 5">
    <name type="scientific">Apiospora phragmitis</name>
    <dbReference type="NCBI Taxonomy" id="2905665"/>
    <lineage>
        <taxon>Eukaryota</taxon>
        <taxon>Fungi</taxon>
        <taxon>Dikarya</taxon>
        <taxon>Ascomycota</taxon>
        <taxon>Pezizomycotina</taxon>
        <taxon>Sordariomycetes</taxon>
        <taxon>Xylariomycetidae</taxon>
        <taxon>Amphisphaeriales</taxon>
        <taxon>Apiosporaceae</taxon>
        <taxon>Apiospora</taxon>
    </lineage>
</organism>
<dbReference type="RefSeq" id="XP_066713196.1">
    <property type="nucleotide sequence ID" value="XM_066861026.1"/>
</dbReference>
<dbReference type="Proteomes" id="UP001480595">
    <property type="component" value="Unassembled WGS sequence"/>
</dbReference>
<dbReference type="GeneID" id="92094089"/>
<accession>A0ABR1U6P9</accession>
<evidence type="ECO:0000313" key="4">
    <source>
        <dbReference type="EMBL" id="KAK8054550.1"/>
    </source>
</evidence>
<feature type="chain" id="PRO_5047167898" evidence="2">
    <location>
        <begin position="25"/>
        <end position="809"/>
    </location>
</feature>
<comment type="caution">
    <text evidence="4">The sequence shown here is derived from an EMBL/GenBank/DDBJ whole genome shotgun (WGS) entry which is preliminary data.</text>
</comment>
<dbReference type="EMBL" id="JAQQWL010000010">
    <property type="protein sequence ID" value="KAK8054550.1"/>
    <property type="molecule type" value="Genomic_DNA"/>
</dbReference>
<dbReference type="PANTHER" id="PTHR24148">
    <property type="entry name" value="ANKYRIN REPEAT DOMAIN-CONTAINING PROTEIN 39 HOMOLOG-RELATED"/>
    <property type="match status" value="1"/>
</dbReference>
<evidence type="ECO:0000256" key="2">
    <source>
        <dbReference type="SAM" id="SignalP"/>
    </source>
</evidence>
<protein>
    <submittedName>
        <fullName evidence="4">HET-domain-containing protein</fullName>
    </submittedName>
</protein>
<keyword evidence="5" id="KW-1185">Reference proteome</keyword>
<evidence type="ECO:0000313" key="5">
    <source>
        <dbReference type="Proteomes" id="UP001480595"/>
    </source>
</evidence>
<name>A0ABR1U6P9_9PEZI</name>
<feature type="domain" description="Heterokaryon incompatibility" evidence="3">
    <location>
        <begin position="21"/>
        <end position="121"/>
    </location>
</feature>
<feature type="transmembrane region" description="Helical" evidence="1">
    <location>
        <begin position="482"/>
        <end position="504"/>
    </location>
</feature>
<dbReference type="PANTHER" id="PTHR24148:SF64">
    <property type="entry name" value="HETEROKARYON INCOMPATIBILITY DOMAIN-CONTAINING PROTEIN"/>
    <property type="match status" value="1"/>
</dbReference>
<dbReference type="InterPro" id="IPR010730">
    <property type="entry name" value="HET"/>
</dbReference>
<sequence length="809" mass="91647">MVIILFRFLHTPLITVLITSNSWGDSADTVEILVNLVPTKVTTRLEHALQRLRASGVECIWADALCINQLDKQERTLQIRNMREIYSKADVTYYWLGGPGEDRAVEGLEFLRRPPEWLHLLKVEARKLHQDIPHDLDDKWQSFEDQHAHILCPITMEDHEDSRQTSPEEAVKLWKQSHFWNEANRGACVFFETTMQLRRAYQSHEELCLGVVIPKTKYFRSRDPRDKIFALIGICSDGPHLVPTPSYHQSPESVSRDLTRAMLRKYQCFDLILHNNNRKQPGHSGLPRWAVDWSSYHVLPESEWNRFVPRRVPSSDFTSITLRGPPNTLMTNGTALASVLGVTANISNPFSTEVRTVQYYLRIRTQSQINLARITRPCKVFSQVSMPMWQGEEEEIGHHGDEVTKSELTIHRWTKMSTDFIIDDTPLPILLGESAIAYYATVCFGHWTGCALFLALLAPAVLVILECTTHVVDEFMDILRRIFYILPVTIPVVILISWLCFKWIRSHEYVFDSTESILRRVASKERRAVLDNVILATVGVEDLLCLRKTPILENLGGSLPCNQLPSSAIDHLLGQRFPLIPAHLSRVLFVPRHDNTVTHLPIYEVTDAYQRALNDVVPGSNHYRVNLWFMDRPKGDGTDGVEARLFVNSGAEQITVETRSLNPMEGAVAIMDEMSPPQSLDLGKPEEASVLPPSLPNPTIQTTMRPADQKALQYPTLVMDDTTSHDEAQWQVRPVGPGSVCYHLVRYRPDAWGVGMGSEVAGVYHHAGPHLTHPVDHSEGVLLIPGAQDPQADVLAVAVVMVLLWHICR</sequence>
<keyword evidence="1" id="KW-0812">Transmembrane</keyword>
<keyword evidence="1" id="KW-1133">Transmembrane helix</keyword>
<keyword evidence="1" id="KW-0472">Membrane</keyword>
<dbReference type="InterPro" id="IPR052895">
    <property type="entry name" value="HetReg/Transcr_Mod"/>
</dbReference>
<gene>
    <name evidence="4" type="ORF">PG994_009617</name>
</gene>
<evidence type="ECO:0000259" key="3">
    <source>
        <dbReference type="Pfam" id="PF06985"/>
    </source>
</evidence>